<keyword evidence="1" id="KW-0732">Signal</keyword>
<evidence type="ECO:0000256" key="1">
    <source>
        <dbReference type="ARBA" id="ARBA00022729"/>
    </source>
</evidence>
<protein>
    <recommendedName>
        <fullName evidence="5">NHL repeat-containing protein</fullName>
    </recommendedName>
</protein>
<dbReference type="PANTHER" id="PTHR10680:SF14">
    <property type="entry name" value="PEPTIDYL-GLYCINE ALPHA-AMIDATING MONOOXYGENASE"/>
    <property type="match status" value="1"/>
</dbReference>
<keyword evidence="4" id="KW-1185">Reference proteome</keyword>
<sequence>MASLIASAYEIVSDWADLSAVPGASDSFAHHGLAFTHSGDLLAFHAGQLVTFDQDGSIRDRAHTDLTEGHGLTIIQEGADELVWVADPGFTTQCGAGAGDGAPPSDFGLGLNIQRGPGRVVLLTLAGEVVRELERPPTAAVDHRGPFAPYAPTSVAVNETRWGGDGHMWVADGYGSNVVHRFDASGRHLSTLDGVEGGGRFDCPHAVFIDRRPGKTVELYVADRGNSRLAVYDLEGRFLRLSGEGIVNSPSGFTIWQDCLVVAELFARLTVLDDNDQLLAHLGADSQATSRKGWPNAWDDDGVARRPARIPPGLLNSPHAVAVSPGGDLVVAEWIIGGRYTRLQPCGERK</sequence>
<reference evidence="3 4" key="1">
    <citation type="submission" date="2020-07" db="EMBL/GenBank/DDBJ databases">
        <title>Sequencing the genomes of 1000 actinobacteria strains.</title>
        <authorList>
            <person name="Klenk H.-P."/>
        </authorList>
    </citation>
    <scope>NUCLEOTIDE SEQUENCE [LARGE SCALE GENOMIC DNA]</scope>
    <source>
        <strain evidence="3 4">DSM 26154</strain>
    </source>
</reference>
<dbReference type="InterPro" id="IPR011042">
    <property type="entry name" value="6-blade_b-propeller_TolB-like"/>
</dbReference>
<keyword evidence="2" id="KW-0325">Glycoprotein</keyword>
<proteinExistence type="predicted"/>
<comment type="caution">
    <text evidence="3">The sequence shown here is derived from an EMBL/GenBank/DDBJ whole genome shotgun (WGS) entry which is preliminary data.</text>
</comment>
<dbReference type="SUPFAM" id="SSF63829">
    <property type="entry name" value="Calcium-dependent phosphotriesterase"/>
    <property type="match status" value="1"/>
</dbReference>
<gene>
    <name evidence="3" type="ORF">BJY20_000832</name>
</gene>
<dbReference type="Gene3D" id="2.120.10.30">
    <property type="entry name" value="TolB, C-terminal domain"/>
    <property type="match status" value="1"/>
</dbReference>
<dbReference type="PANTHER" id="PTHR10680">
    <property type="entry name" value="PEPTIDYL-GLYCINE ALPHA-AMIDATING MONOOXYGENASE"/>
    <property type="match status" value="1"/>
</dbReference>
<accession>A0A852VPP2</accession>
<dbReference type="RefSeq" id="WP_221935237.1">
    <property type="nucleotide sequence ID" value="NZ_JACCAE010000001.1"/>
</dbReference>
<dbReference type="AlphaFoldDB" id="A0A852VPP2"/>
<organism evidence="3 4">
    <name type="scientific">Janibacter cremeus</name>
    <dbReference type="NCBI Taxonomy" id="1285192"/>
    <lineage>
        <taxon>Bacteria</taxon>
        <taxon>Bacillati</taxon>
        <taxon>Actinomycetota</taxon>
        <taxon>Actinomycetes</taxon>
        <taxon>Micrococcales</taxon>
        <taxon>Intrasporangiaceae</taxon>
        <taxon>Janibacter</taxon>
    </lineage>
</organism>
<evidence type="ECO:0000256" key="2">
    <source>
        <dbReference type="ARBA" id="ARBA00023180"/>
    </source>
</evidence>
<evidence type="ECO:0000313" key="3">
    <source>
        <dbReference type="EMBL" id="NYF97440.1"/>
    </source>
</evidence>
<evidence type="ECO:0008006" key="5">
    <source>
        <dbReference type="Google" id="ProtNLM"/>
    </source>
</evidence>
<evidence type="ECO:0000313" key="4">
    <source>
        <dbReference type="Proteomes" id="UP000554054"/>
    </source>
</evidence>
<dbReference type="Proteomes" id="UP000554054">
    <property type="component" value="Unassembled WGS sequence"/>
</dbReference>
<dbReference type="EMBL" id="JACCAE010000001">
    <property type="protein sequence ID" value="NYF97440.1"/>
    <property type="molecule type" value="Genomic_DNA"/>
</dbReference>
<name>A0A852VPP2_9MICO</name>